<sequence length="387" mass="45300">MNKSVIYPKEWLAIHPYTSLQPSDSYFVQLANVLYAACRISGLPDFFRRKMALYVAAYLEDVISGLGLWQSFTAEHERLYGKRLPFYTLSSDYLNDEVNEEDIRFLIWNTWQKAPFPHEYLHPMDSRITDQARCFYEILAKAYEEAPSNDWLEHCMDGFNSEKDRERKLDWLFGHSYLTEPSMLPYIEKVTPSDRFIIPVGPLALFLREILETLTDSNAWKEVPGLYPQEPELSDELLQKNAEMHKLFVAGTQGKERVYLSNYDELHRFLTEVLQWPDDENHTLPQMKLYRNFVLMVDSRKGILLAKDICEYIADPDNRLYDSRKAQKEAFRLLTEETLCPPDLLTYCIRNGYLPDASFPDGSGRELVQANADFVARHALLYYYRGD</sequence>
<gene>
    <name evidence="1" type="ORF">NW209_05630</name>
</gene>
<dbReference type="RefSeq" id="WP_258335577.1">
    <property type="nucleotide sequence ID" value="NZ_JANRHJ010000005.1"/>
</dbReference>
<name>A0AAW5MYK9_9BACT</name>
<organism evidence="1 2">
    <name type="scientific">Phocaeicola barnesiae</name>
    <dbReference type="NCBI Taxonomy" id="376804"/>
    <lineage>
        <taxon>Bacteria</taxon>
        <taxon>Pseudomonadati</taxon>
        <taxon>Bacteroidota</taxon>
        <taxon>Bacteroidia</taxon>
        <taxon>Bacteroidales</taxon>
        <taxon>Bacteroidaceae</taxon>
        <taxon>Phocaeicola</taxon>
    </lineage>
</organism>
<protein>
    <submittedName>
        <fullName evidence="1">DUF3843 family protein</fullName>
    </submittedName>
</protein>
<dbReference type="Proteomes" id="UP001204579">
    <property type="component" value="Unassembled WGS sequence"/>
</dbReference>
<dbReference type="AlphaFoldDB" id="A0AAW5MYK9"/>
<evidence type="ECO:0000313" key="1">
    <source>
        <dbReference type="EMBL" id="MCR8873501.1"/>
    </source>
</evidence>
<dbReference type="Pfam" id="PF12954">
    <property type="entry name" value="DUF3843"/>
    <property type="match status" value="1"/>
</dbReference>
<proteinExistence type="predicted"/>
<dbReference type="EMBL" id="JANRHJ010000005">
    <property type="protein sequence ID" value="MCR8873501.1"/>
    <property type="molecule type" value="Genomic_DNA"/>
</dbReference>
<dbReference type="InterPro" id="IPR024214">
    <property type="entry name" value="DUF3843"/>
</dbReference>
<reference evidence="1 2" key="1">
    <citation type="submission" date="2022-08" db="EMBL/GenBank/DDBJ databases">
        <authorList>
            <person name="Zeman M."/>
            <person name="Kubasova T."/>
        </authorList>
    </citation>
    <scope>NUCLEOTIDE SEQUENCE [LARGE SCALE GENOMIC DNA]</scope>
    <source>
        <strain evidence="1 2">ET62</strain>
    </source>
</reference>
<accession>A0AAW5MYK9</accession>
<comment type="caution">
    <text evidence="1">The sequence shown here is derived from an EMBL/GenBank/DDBJ whole genome shotgun (WGS) entry which is preliminary data.</text>
</comment>
<evidence type="ECO:0000313" key="2">
    <source>
        <dbReference type="Proteomes" id="UP001204579"/>
    </source>
</evidence>
<keyword evidence="2" id="KW-1185">Reference proteome</keyword>